<proteinExistence type="predicted"/>
<reference evidence="1" key="1">
    <citation type="submission" date="2021-06" db="EMBL/GenBank/DDBJ databases">
        <authorList>
            <person name="Kallberg Y."/>
            <person name="Tangrot J."/>
            <person name="Rosling A."/>
        </authorList>
    </citation>
    <scope>NUCLEOTIDE SEQUENCE</scope>
    <source>
        <strain evidence="1">FL966</strain>
    </source>
</reference>
<dbReference type="OrthoDB" id="2435493at2759"/>
<gene>
    <name evidence="1" type="ORF">CPELLU_LOCUS15230</name>
</gene>
<dbReference type="Proteomes" id="UP000789759">
    <property type="component" value="Unassembled WGS sequence"/>
</dbReference>
<evidence type="ECO:0000313" key="2">
    <source>
        <dbReference type="Proteomes" id="UP000789759"/>
    </source>
</evidence>
<dbReference type="EMBL" id="CAJVQA010019582">
    <property type="protein sequence ID" value="CAG8759788.1"/>
    <property type="molecule type" value="Genomic_DNA"/>
</dbReference>
<comment type="caution">
    <text evidence="1">The sequence shown here is derived from an EMBL/GenBank/DDBJ whole genome shotgun (WGS) entry which is preliminary data.</text>
</comment>
<feature type="non-terminal residue" evidence="1">
    <location>
        <position position="1"/>
    </location>
</feature>
<dbReference type="AlphaFoldDB" id="A0A9N9NSH9"/>
<organism evidence="1 2">
    <name type="scientific">Cetraspora pellucida</name>
    <dbReference type="NCBI Taxonomy" id="1433469"/>
    <lineage>
        <taxon>Eukaryota</taxon>
        <taxon>Fungi</taxon>
        <taxon>Fungi incertae sedis</taxon>
        <taxon>Mucoromycota</taxon>
        <taxon>Glomeromycotina</taxon>
        <taxon>Glomeromycetes</taxon>
        <taxon>Diversisporales</taxon>
        <taxon>Gigasporaceae</taxon>
        <taxon>Cetraspora</taxon>
    </lineage>
</organism>
<keyword evidence="2" id="KW-1185">Reference proteome</keyword>
<protein>
    <submittedName>
        <fullName evidence="1">6501_t:CDS:1</fullName>
    </submittedName>
</protein>
<name>A0A9N9NSH9_9GLOM</name>
<sequence>TCAKCKTNRAKKKKFKKLADIDSKEAFIKIIAINEINNYISDIINRLEHNTALFSTFYIKLDEVTLNTIGIDVRVMAKLIINEIEERDDFK</sequence>
<evidence type="ECO:0000313" key="1">
    <source>
        <dbReference type="EMBL" id="CAG8759788.1"/>
    </source>
</evidence>
<accession>A0A9N9NSH9</accession>